<feature type="transmembrane region" description="Helical" evidence="7">
    <location>
        <begin position="182"/>
        <end position="206"/>
    </location>
</feature>
<dbReference type="PANTHER" id="PTHR36838:SF1">
    <property type="entry name" value="SLR1864 PROTEIN"/>
    <property type="match status" value="1"/>
</dbReference>
<keyword evidence="5 7" id="KW-1133">Transmembrane helix</keyword>
<evidence type="ECO:0000256" key="6">
    <source>
        <dbReference type="ARBA" id="ARBA00023136"/>
    </source>
</evidence>
<keyword evidence="6 7" id="KW-0472">Membrane</keyword>
<dbReference type="OrthoDB" id="9786183at2"/>
<dbReference type="AlphaFoldDB" id="A0A1P8KM34"/>
<keyword evidence="9" id="KW-1185">Reference proteome</keyword>
<evidence type="ECO:0000256" key="3">
    <source>
        <dbReference type="ARBA" id="ARBA00022475"/>
    </source>
</evidence>
<evidence type="ECO:0008006" key="10">
    <source>
        <dbReference type="Google" id="ProtNLM"/>
    </source>
</evidence>
<dbReference type="GO" id="GO:0016020">
    <property type="term" value="C:membrane"/>
    <property type="evidence" value="ECO:0007669"/>
    <property type="project" value="UniProtKB-SubCell"/>
</dbReference>
<dbReference type="RefSeq" id="WP_076086149.1">
    <property type="nucleotide sequence ID" value="NZ_CP019070.1"/>
</dbReference>
<organism evidence="8 9">
    <name type="scientific">Poseidonibacter parvus</name>
    <dbReference type="NCBI Taxonomy" id="1850254"/>
    <lineage>
        <taxon>Bacteria</taxon>
        <taxon>Pseudomonadati</taxon>
        <taxon>Campylobacterota</taxon>
        <taxon>Epsilonproteobacteria</taxon>
        <taxon>Campylobacterales</taxon>
        <taxon>Arcobacteraceae</taxon>
        <taxon>Poseidonibacter</taxon>
    </lineage>
</organism>
<dbReference type="InterPro" id="IPR004776">
    <property type="entry name" value="Mem_transp_PIN-like"/>
</dbReference>
<evidence type="ECO:0000256" key="5">
    <source>
        <dbReference type="ARBA" id="ARBA00022989"/>
    </source>
</evidence>
<gene>
    <name evidence="8" type="ORF">LPB137_06820</name>
</gene>
<feature type="transmembrane region" description="Helical" evidence="7">
    <location>
        <begin position="279"/>
        <end position="298"/>
    </location>
</feature>
<evidence type="ECO:0000313" key="9">
    <source>
        <dbReference type="Proteomes" id="UP000186074"/>
    </source>
</evidence>
<feature type="transmembrane region" description="Helical" evidence="7">
    <location>
        <begin position="121"/>
        <end position="143"/>
    </location>
</feature>
<evidence type="ECO:0000313" key="8">
    <source>
        <dbReference type="EMBL" id="APW65578.1"/>
    </source>
</evidence>
<evidence type="ECO:0000256" key="1">
    <source>
        <dbReference type="ARBA" id="ARBA00004141"/>
    </source>
</evidence>
<sequence length="299" mass="32265">MENFALIALAITIGYVLQKLNIFPTETPNILNKFIIYISLPAIILLQVPKLNFSLDILIPAVIAWIVMLLSALLVLGISKALNWSKEITGSLLLVAILTNSSIMGIPIINAYIGEEALPFVLIYDQLGTFLALAVYGAFITAYYSSNSNLSFKLIIVKIITFPSFLALLVALLFLGQTFPPIISNILATFANTLIPVALVAVGLQLQFRLPRDDIKPLSIALIIKLIIAPIIAYLTIVLFGWNNLAGQVSIFEAGMAPMITAGAMASMAGLAPRLSVAIVGYGILISFITTGIIFKLIM</sequence>
<dbReference type="STRING" id="1850254.LPB137_06820"/>
<comment type="subcellular location">
    <subcellularLocation>
        <location evidence="1">Membrane</location>
        <topology evidence="1">Multi-pass membrane protein</topology>
    </subcellularLocation>
</comment>
<keyword evidence="3" id="KW-1003">Cell membrane</keyword>
<feature type="transmembrane region" description="Helical" evidence="7">
    <location>
        <begin position="155"/>
        <end position="176"/>
    </location>
</feature>
<keyword evidence="2" id="KW-0813">Transport</keyword>
<feature type="transmembrane region" description="Helical" evidence="7">
    <location>
        <begin position="34"/>
        <end position="51"/>
    </location>
</feature>
<keyword evidence="4 7" id="KW-0812">Transmembrane</keyword>
<evidence type="ECO:0000256" key="7">
    <source>
        <dbReference type="SAM" id="Phobius"/>
    </source>
</evidence>
<protein>
    <recommendedName>
        <fullName evidence="10">Transporter</fullName>
    </recommendedName>
</protein>
<evidence type="ECO:0000256" key="2">
    <source>
        <dbReference type="ARBA" id="ARBA00022448"/>
    </source>
</evidence>
<reference evidence="8 9" key="1">
    <citation type="submission" date="2017-01" db="EMBL/GenBank/DDBJ databases">
        <title>Genome sequencing of Arcobacter sp. LPB0137.</title>
        <authorList>
            <person name="Lee G.-W."/>
            <person name="Yi H."/>
        </authorList>
    </citation>
    <scope>NUCLEOTIDE SEQUENCE [LARGE SCALE GENOMIC DNA]</scope>
    <source>
        <strain evidence="8 9">LPB0137</strain>
    </source>
</reference>
<dbReference type="KEGG" id="alp:LPB137_06820"/>
<dbReference type="PANTHER" id="PTHR36838">
    <property type="entry name" value="AUXIN EFFLUX CARRIER FAMILY PROTEIN"/>
    <property type="match status" value="1"/>
</dbReference>
<feature type="transmembrane region" description="Helical" evidence="7">
    <location>
        <begin position="57"/>
        <end position="78"/>
    </location>
</feature>
<evidence type="ECO:0000256" key="4">
    <source>
        <dbReference type="ARBA" id="ARBA00022692"/>
    </source>
</evidence>
<name>A0A1P8KM34_9BACT</name>
<dbReference type="Pfam" id="PF03547">
    <property type="entry name" value="Mem_trans"/>
    <property type="match status" value="1"/>
</dbReference>
<accession>A0A1P8KM34</accession>
<dbReference type="GO" id="GO:0055085">
    <property type="term" value="P:transmembrane transport"/>
    <property type="evidence" value="ECO:0007669"/>
    <property type="project" value="InterPro"/>
</dbReference>
<feature type="transmembrane region" description="Helical" evidence="7">
    <location>
        <begin position="90"/>
        <end position="109"/>
    </location>
</feature>
<dbReference type="EMBL" id="CP019070">
    <property type="protein sequence ID" value="APW65578.1"/>
    <property type="molecule type" value="Genomic_DNA"/>
</dbReference>
<dbReference type="Proteomes" id="UP000186074">
    <property type="component" value="Chromosome"/>
</dbReference>
<feature type="transmembrane region" description="Helical" evidence="7">
    <location>
        <begin position="6"/>
        <end position="22"/>
    </location>
</feature>
<proteinExistence type="predicted"/>
<feature type="transmembrane region" description="Helical" evidence="7">
    <location>
        <begin position="218"/>
        <end position="242"/>
    </location>
</feature>